<dbReference type="Pfam" id="PF04328">
    <property type="entry name" value="Sel_put"/>
    <property type="match status" value="1"/>
</dbReference>
<dbReference type="Proteomes" id="UP001162780">
    <property type="component" value="Chromosome"/>
</dbReference>
<name>A0ABY7GNW5_9GAMM</name>
<evidence type="ECO:0000313" key="1">
    <source>
        <dbReference type="EMBL" id="WAR46187.1"/>
    </source>
</evidence>
<sequence>MKRSFLNKLGSVWRGLNGDAAYQRYLVHWRAHHAEQQAEPLSRKAFFAAETRRKWNGVKRCC</sequence>
<gene>
    <name evidence="1" type="ORF">NM686_006620</name>
</gene>
<evidence type="ECO:0000313" key="2">
    <source>
        <dbReference type="Proteomes" id="UP001162780"/>
    </source>
</evidence>
<organism evidence="1 2">
    <name type="scientific">Methylomonas rapida</name>
    <dbReference type="NCBI Taxonomy" id="2963939"/>
    <lineage>
        <taxon>Bacteria</taxon>
        <taxon>Pseudomonadati</taxon>
        <taxon>Pseudomonadota</taxon>
        <taxon>Gammaproteobacteria</taxon>
        <taxon>Methylococcales</taxon>
        <taxon>Methylococcaceae</taxon>
        <taxon>Methylomonas</taxon>
    </lineage>
</organism>
<proteinExistence type="predicted"/>
<keyword evidence="2" id="KW-1185">Reference proteome</keyword>
<dbReference type="RefSeq" id="WP_269022603.1">
    <property type="nucleotide sequence ID" value="NZ_CP113517.1"/>
</dbReference>
<protein>
    <submittedName>
        <fullName evidence="1">YbdD/YjiX family protein</fullName>
    </submittedName>
</protein>
<accession>A0ABY7GNW5</accession>
<reference evidence="1" key="1">
    <citation type="submission" date="2022-11" db="EMBL/GenBank/DDBJ databases">
        <title>Methylomonas rapida sp. nov., Carotenoid-Producing Obligate Methanotrophs with High Growth Characteristics and Biotechnological Potential.</title>
        <authorList>
            <person name="Tikhonova E.N."/>
            <person name="Suleimanov R.Z."/>
            <person name="Miroshnikov K."/>
            <person name="Oshkin I.Y."/>
            <person name="Belova S.E."/>
            <person name="Danilova O.V."/>
            <person name="Ashikhmin A."/>
            <person name="Konopkin A."/>
            <person name="But S.Y."/>
            <person name="Khmelenina V.N."/>
            <person name="Kuznetsov N."/>
            <person name="Pimenov N.V."/>
            <person name="Dedysh S.N."/>
        </authorList>
    </citation>
    <scope>NUCLEOTIDE SEQUENCE</scope>
    <source>
        <strain evidence="1">MP1</strain>
    </source>
</reference>
<dbReference type="EMBL" id="CP113517">
    <property type="protein sequence ID" value="WAR46187.1"/>
    <property type="molecule type" value="Genomic_DNA"/>
</dbReference>
<dbReference type="InterPro" id="IPR007423">
    <property type="entry name" value="Sel_put"/>
</dbReference>